<dbReference type="AlphaFoldDB" id="A0A8E6B4V8"/>
<feature type="transmembrane region" description="Helical" evidence="5">
    <location>
        <begin position="229"/>
        <end position="248"/>
    </location>
</feature>
<dbReference type="GO" id="GO:0043190">
    <property type="term" value="C:ATP-binding cassette (ABC) transporter complex"/>
    <property type="evidence" value="ECO:0007669"/>
    <property type="project" value="InterPro"/>
</dbReference>
<keyword evidence="5" id="KW-1003">Cell membrane</keyword>
<organism evidence="7 8">
    <name type="scientific">Telmatocola sphagniphila</name>
    <dbReference type="NCBI Taxonomy" id="1123043"/>
    <lineage>
        <taxon>Bacteria</taxon>
        <taxon>Pseudomonadati</taxon>
        <taxon>Planctomycetota</taxon>
        <taxon>Planctomycetia</taxon>
        <taxon>Gemmatales</taxon>
        <taxon>Gemmataceae</taxon>
    </lineage>
</organism>
<evidence type="ECO:0000256" key="1">
    <source>
        <dbReference type="ARBA" id="ARBA00004141"/>
    </source>
</evidence>
<keyword evidence="8" id="KW-1185">Reference proteome</keyword>
<keyword evidence="5" id="KW-0813">Transport</keyword>
<feature type="transmembrane region" description="Helical" evidence="5">
    <location>
        <begin position="60"/>
        <end position="84"/>
    </location>
</feature>
<evidence type="ECO:0000259" key="6">
    <source>
        <dbReference type="PROSITE" id="PS51012"/>
    </source>
</evidence>
<dbReference type="PIRSF" id="PIRSF006648">
    <property type="entry name" value="DrrB"/>
    <property type="match status" value="1"/>
</dbReference>
<evidence type="ECO:0000256" key="5">
    <source>
        <dbReference type="RuleBase" id="RU361157"/>
    </source>
</evidence>
<protein>
    <recommendedName>
        <fullName evidence="5">Transport permease protein</fullName>
    </recommendedName>
</protein>
<feature type="transmembrane region" description="Helical" evidence="5">
    <location>
        <begin position="142"/>
        <end position="169"/>
    </location>
</feature>
<keyword evidence="4 5" id="KW-0472">Membrane</keyword>
<feature type="transmembrane region" description="Helical" evidence="5">
    <location>
        <begin position="189"/>
        <end position="209"/>
    </location>
</feature>
<sequence length="269" mass="30317">MSSSFGLFFRTIIARAYPRIIGVRRQPSWVIHEAILPLLSVAAYAYIYRAMKAPESYIGFVLLGGAMTAFWLNVLWSMGAQLYWERSSGNLELYIMSPSSMMAVLAGMALGGMLLTMVRASVILLTGILLFQIPFHASSWPLLIGVFLLTLLALYGLGMMFASVFLLFGREAWHWVNLLQEPVYLLTGMNYPLRIFPTLLASCAAVIPLTTGMDAMRQILFADAGFFPLWLNILTLSGLSIFYLFLAWRMLKFLERKAKEEGKITVKWQ</sequence>
<feature type="transmembrane region" description="Helical" evidence="5">
    <location>
        <begin position="104"/>
        <end position="130"/>
    </location>
</feature>
<dbReference type="InterPro" id="IPR047817">
    <property type="entry name" value="ABC2_TM_bact-type"/>
</dbReference>
<dbReference type="InterPro" id="IPR052902">
    <property type="entry name" value="ABC-2_transporter"/>
</dbReference>
<feature type="transmembrane region" description="Helical" evidence="5">
    <location>
        <begin position="29"/>
        <end position="48"/>
    </location>
</feature>
<comment type="subcellular location">
    <subcellularLocation>
        <location evidence="5">Cell membrane</location>
        <topology evidence="5">Multi-pass membrane protein</topology>
    </subcellularLocation>
    <subcellularLocation>
        <location evidence="1">Membrane</location>
        <topology evidence="1">Multi-pass membrane protein</topology>
    </subcellularLocation>
</comment>
<dbReference type="PRINTS" id="PR00164">
    <property type="entry name" value="ABC2TRNSPORT"/>
</dbReference>
<dbReference type="KEGG" id="tsph:KIH39_24520"/>
<gene>
    <name evidence="7" type="ORF">KIH39_24520</name>
</gene>
<keyword evidence="2 5" id="KW-0812">Transmembrane</keyword>
<reference evidence="7" key="1">
    <citation type="submission" date="2021-05" db="EMBL/GenBank/DDBJ databases">
        <title>Complete genome sequence of the cellulolytic planctomycete Telmatocola sphagniphila SP2T and characterization of the first cellulase from planctomycetes.</title>
        <authorList>
            <person name="Rakitin A.L."/>
            <person name="Beletsky A.V."/>
            <person name="Naumoff D.G."/>
            <person name="Kulichevskaya I.S."/>
            <person name="Mardanov A.V."/>
            <person name="Ravin N.V."/>
            <person name="Dedysh S.N."/>
        </authorList>
    </citation>
    <scope>NUCLEOTIDE SEQUENCE</scope>
    <source>
        <strain evidence="7">SP2T</strain>
    </source>
</reference>
<comment type="similarity">
    <text evidence="5">Belongs to the ABC-2 integral membrane protein family.</text>
</comment>
<dbReference type="PROSITE" id="PS51012">
    <property type="entry name" value="ABC_TM2"/>
    <property type="match status" value="1"/>
</dbReference>
<name>A0A8E6B4V8_9BACT</name>
<feature type="domain" description="ABC transmembrane type-2" evidence="6">
    <location>
        <begin position="28"/>
        <end position="254"/>
    </location>
</feature>
<accession>A0A8E6B4V8</accession>
<dbReference type="InterPro" id="IPR013525">
    <property type="entry name" value="ABC2_TM"/>
</dbReference>
<dbReference type="GO" id="GO:0140359">
    <property type="term" value="F:ABC-type transporter activity"/>
    <property type="evidence" value="ECO:0007669"/>
    <property type="project" value="InterPro"/>
</dbReference>
<dbReference type="Proteomes" id="UP000676194">
    <property type="component" value="Chromosome"/>
</dbReference>
<evidence type="ECO:0000256" key="3">
    <source>
        <dbReference type="ARBA" id="ARBA00022989"/>
    </source>
</evidence>
<evidence type="ECO:0000256" key="2">
    <source>
        <dbReference type="ARBA" id="ARBA00022692"/>
    </source>
</evidence>
<keyword evidence="3 5" id="KW-1133">Transmembrane helix</keyword>
<dbReference type="EMBL" id="CP074694">
    <property type="protein sequence ID" value="QVL31962.1"/>
    <property type="molecule type" value="Genomic_DNA"/>
</dbReference>
<dbReference type="Pfam" id="PF01061">
    <property type="entry name" value="ABC2_membrane"/>
    <property type="match status" value="1"/>
</dbReference>
<dbReference type="RefSeq" id="WP_213496470.1">
    <property type="nucleotide sequence ID" value="NZ_CP074694.1"/>
</dbReference>
<dbReference type="PANTHER" id="PTHR43027">
    <property type="entry name" value="DOXORUBICIN RESISTANCE ABC TRANSPORTER PERMEASE PROTEIN DRRC-RELATED"/>
    <property type="match status" value="1"/>
</dbReference>
<evidence type="ECO:0000313" key="8">
    <source>
        <dbReference type="Proteomes" id="UP000676194"/>
    </source>
</evidence>
<dbReference type="InterPro" id="IPR000412">
    <property type="entry name" value="ABC_2_transport"/>
</dbReference>
<proteinExistence type="inferred from homology"/>
<evidence type="ECO:0000256" key="4">
    <source>
        <dbReference type="ARBA" id="ARBA00023136"/>
    </source>
</evidence>
<evidence type="ECO:0000313" key="7">
    <source>
        <dbReference type="EMBL" id="QVL31962.1"/>
    </source>
</evidence>
<dbReference type="PANTHER" id="PTHR43027:SF1">
    <property type="entry name" value="DOXORUBICIN RESISTANCE ABC TRANSPORTER PERMEASE PROTEIN DRRC-RELATED"/>
    <property type="match status" value="1"/>
</dbReference>